<accession>A0A4Y2BBA1</accession>
<proteinExistence type="predicted"/>
<protein>
    <submittedName>
        <fullName evidence="1">Uncharacterized protein</fullName>
    </submittedName>
</protein>
<sequence length="72" mass="8210">MGQTVHKLSYINFAGMVSGLVVQTLSVRLSYVNRMEEPSDQNSCQDLGRINSKVAHYKTRFHRKTGMKSFKC</sequence>
<dbReference type="EMBL" id="BGPR01000061">
    <property type="protein sequence ID" value="GBL88615.1"/>
    <property type="molecule type" value="Genomic_DNA"/>
</dbReference>
<gene>
    <name evidence="1" type="ORF">AVEN_195616_1</name>
</gene>
<name>A0A4Y2BBA1_ARAVE</name>
<evidence type="ECO:0000313" key="1">
    <source>
        <dbReference type="EMBL" id="GBL88615.1"/>
    </source>
</evidence>
<keyword evidence="2" id="KW-1185">Reference proteome</keyword>
<dbReference type="Proteomes" id="UP000499080">
    <property type="component" value="Unassembled WGS sequence"/>
</dbReference>
<dbReference type="AlphaFoldDB" id="A0A4Y2BBA1"/>
<evidence type="ECO:0000313" key="2">
    <source>
        <dbReference type="Proteomes" id="UP000499080"/>
    </source>
</evidence>
<comment type="caution">
    <text evidence="1">The sequence shown here is derived from an EMBL/GenBank/DDBJ whole genome shotgun (WGS) entry which is preliminary data.</text>
</comment>
<organism evidence="1 2">
    <name type="scientific">Araneus ventricosus</name>
    <name type="common">Orbweaver spider</name>
    <name type="synonym">Epeira ventricosa</name>
    <dbReference type="NCBI Taxonomy" id="182803"/>
    <lineage>
        <taxon>Eukaryota</taxon>
        <taxon>Metazoa</taxon>
        <taxon>Ecdysozoa</taxon>
        <taxon>Arthropoda</taxon>
        <taxon>Chelicerata</taxon>
        <taxon>Arachnida</taxon>
        <taxon>Araneae</taxon>
        <taxon>Araneomorphae</taxon>
        <taxon>Entelegynae</taxon>
        <taxon>Araneoidea</taxon>
        <taxon>Araneidae</taxon>
        <taxon>Araneus</taxon>
    </lineage>
</organism>
<reference evidence="1 2" key="1">
    <citation type="journal article" date="2019" name="Sci. Rep.">
        <title>Orb-weaving spider Araneus ventricosus genome elucidates the spidroin gene catalogue.</title>
        <authorList>
            <person name="Kono N."/>
            <person name="Nakamura H."/>
            <person name="Ohtoshi R."/>
            <person name="Moran D.A.P."/>
            <person name="Shinohara A."/>
            <person name="Yoshida Y."/>
            <person name="Fujiwara M."/>
            <person name="Mori M."/>
            <person name="Tomita M."/>
            <person name="Arakawa K."/>
        </authorList>
    </citation>
    <scope>NUCLEOTIDE SEQUENCE [LARGE SCALE GENOMIC DNA]</scope>
</reference>